<accession>A0A1H6W432</accession>
<organism evidence="1 2">
    <name type="scientific">Halohasta litchfieldiae</name>
    <dbReference type="NCBI Taxonomy" id="1073996"/>
    <lineage>
        <taxon>Archaea</taxon>
        <taxon>Methanobacteriati</taxon>
        <taxon>Methanobacteriota</taxon>
        <taxon>Stenosarchaea group</taxon>
        <taxon>Halobacteria</taxon>
        <taxon>Halobacteriales</taxon>
        <taxon>Haloferacaceae</taxon>
        <taxon>Halohasta</taxon>
    </lineage>
</organism>
<accession>A0A2H4Q5A0</accession>
<dbReference type="Proteomes" id="UP000198888">
    <property type="component" value="Unassembled WGS sequence"/>
</dbReference>
<dbReference type="Pfam" id="PF19887">
    <property type="entry name" value="DUF6360"/>
    <property type="match status" value="1"/>
</dbReference>
<dbReference type="EMBL" id="FNYR01000022">
    <property type="protein sequence ID" value="SEJ11708.1"/>
    <property type="molecule type" value="Genomic_DNA"/>
</dbReference>
<dbReference type="OrthoDB" id="156156at2157"/>
<dbReference type="RefSeq" id="WP_089673216.1">
    <property type="nucleotide sequence ID" value="NZ_CP024845.1"/>
</dbReference>
<dbReference type="AlphaFoldDB" id="A0A1H6W432"/>
<sequence>MSDRLLSVNAYTTLDLIDGEAEAHDFTESAYAVVNATAPRKKPDHVKLELELDNAELEHLPAHADRVRLTPDQARELASELERYAEKVDAYLAESDDE</sequence>
<evidence type="ECO:0000313" key="1">
    <source>
        <dbReference type="EMBL" id="SEJ11708.1"/>
    </source>
</evidence>
<keyword evidence="2" id="KW-1185">Reference proteome</keyword>
<dbReference type="KEGG" id="hae:halTADL_2824"/>
<evidence type="ECO:0000313" key="2">
    <source>
        <dbReference type="Proteomes" id="UP000198888"/>
    </source>
</evidence>
<protein>
    <submittedName>
        <fullName evidence="1">Uncharacterized protein</fullName>
    </submittedName>
</protein>
<dbReference type="InterPro" id="IPR045940">
    <property type="entry name" value="DUF6360"/>
</dbReference>
<reference evidence="1 2" key="1">
    <citation type="submission" date="2016-10" db="EMBL/GenBank/DDBJ databases">
        <authorList>
            <person name="de Groot N.N."/>
        </authorList>
    </citation>
    <scope>NUCLEOTIDE SEQUENCE [LARGE SCALE GENOMIC DNA]</scope>
    <source>
        <strain evidence="1 2">DSM 22187</strain>
    </source>
</reference>
<name>A0A1H6W432_9EURY</name>
<gene>
    <name evidence="1" type="ORF">SAMN05444271_12237</name>
</gene>
<dbReference type="STRING" id="1073996.SAMN05444271_12237"/>
<dbReference type="GeneID" id="35003597"/>
<proteinExistence type="predicted"/>